<evidence type="ECO:0000313" key="3">
    <source>
        <dbReference type="EMBL" id="MBP1839707.1"/>
    </source>
</evidence>
<reference evidence="3" key="1">
    <citation type="submission" date="2021-03" db="EMBL/GenBank/DDBJ databases">
        <title>Genomic Encyclopedia of Type Strains, Phase IV (KMG-IV): sequencing the most valuable type-strain genomes for metagenomic binning, comparative biology and taxonomic classification.</title>
        <authorList>
            <person name="Goeker M."/>
        </authorList>
    </citation>
    <scope>NUCLEOTIDE SEQUENCE</scope>
    <source>
        <strain evidence="3">DSM 15523</strain>
        <strain evidence="4 6">DSM 16476</strain>
    </source>
</reference>
<evidence type="ECO:0000313" key="6">
    <source>
        <dbReference type="Proteomes" id="UP001231587"/>
    </source>
</evidence>
<dbReference type="OrthoDB" id="1143855at2"/>
<dbReference type="EMBL" id="JAUSUU010000005">
    <property type="protein sequence ID" value="MDQ0335306.1"/>
    <property type="molecule type" value="Genomic_DNA"/>
</dbReference>
<proteinExistence type="predicted"/>
<dbReference type="Proteomes" id="UP001231587">
    <property type="component" value="Unassembled WGS sequence"/>
</dbReference>
<comment type="caution">
    <text evidence="3">The sequence shown here is derived from an EMBL/GenBank/DDBJ whole genome shotgun (WGS) entry which is preliminary data.</text>
</comment>
<evidence type="ECO:0000313" key="4">
    <source>
        <dbReference type="EMBL" id="MDQ0335306.1"/>
    </source>
</evidence>
<keyword evidence="1" id="KW-0732">Signal</keyword>
<dbReference type="EMBL" id="JAGGJQ010000004">
    <property type="protein sequence ID" value="MBP1839707.1"/>
    <property type="molecule type" value="Genomic_DNA"/>
</dbReference>
<feature type="domain" description="Lipocalin-like" evidence="2">
    <location>
        <begin position="27"/>
        <end position="118"/>
    </location>
</feature>
<keyword evidence="6" id="KW-1185">Reference proteome</keyword>
<dbReference type="AlphaFoldDB" id="A0A9X0YJ16"/>
<organism evidence="3 5">
    <name type="scientific">Formosa algae</name>
    <dbReference type="NCBI Taxonomy" id="225843"/>
    <lineage>
        <taxon>Bacteria</taxon>
        <taxon>Pseudomonadati</taxon>
        <taxon>Bacteroidota</taxon>
        <taxon>Flavobacteriia</taxon>
        <taxon>Flavobacteriales</taxon>
        <taxon>Flavobacteriaceae</taxon>
        <taxon>Formosa</taxon>
    </lineage>
</organism>
<dbReference type="Proteomes" id="UP001138672">
    <property type="component" value="Unassembled WGS sequence"/>
</dbReference>
<name>A0A9X0YJ16_9FLAO</name>
<dbReference type="PROSITE" id="PS51257">
    <property type="entry name" value="PROKAR_LIPOPROTEIN"/>
    <property type="match status" value="1"/>
</dbReference>
<dbReference type="InterPro" id="IPR024311">
    <property type="entry name" value="Lipocalin-like"/>
</dbReference>
<sequence>MKHYFAIFCLILLSSCSNTSNLDVSNLNGYWEIEEVIKADGTSHVYSINETIDYMVITDSLTGYRQKMKTDADNTYTPVTTKEHINIITENDSLKIHYHTPFSDWKETILELNNDRLKVVNTHQNVYIYKRYIPLNL</sequence>
<feature type="signal peptide" evidence="1">
    <location>
        <begin position="1"/>
        <end position="19"/>
    </location>
</feature>
<protein>
    <submittedName>
        <fullName evidence="3">Lipocalin</fullName>
    </submittedName>
</protein>
<accession>A0A9X0YJ16</accession>
<dbReference type="Pfam" id="PF13648">
    <property type="entry name" value="Lipocalin_4"/>
    <property type="match status" value="1"/>
</dbReference>
<dbReference type="RefSeq" id="WP_057781932.1">
    <property type="nucleotide sequence ID" value="NZ_JAGGJQ010000004.1"/>
</dbReference>
<feature type="chain" id="PRO_5040934547" evidence="1">
    <location>
        <begin position="20"/>
        <end position="137"/>
    </location>
</feature>
<evidence type="ECO:0000259" key="2">
    <source>
        <dbReference type="Pfam" id="PF13648"/>
    </source>
</evidence>
<gene>
    <name evidence="3" type="ORF">J2Z56_001631</name>
    <name evidence="4" type="ORF">J2Z57_001754</name>
</gene>
<evidence type="ECO:0000256" key="1">
    <source>
        <dbReference type="SAM" id="SignalP"/>
    </source>
</evidence>
<evidence type="ECO:0000313" key="5">
    <source>
        <dbReference type="Proteomes" id="UP001138672"/>
    </source>
</evidence>